<evidence type="ECO:0000313" key="3">
    <source>
        <dbReference type="EMBL" id="TDQ49521.1"/>
    </source>
</evidence>
<dbReference type="GO" id="GO:0000155">
    <property type="term" value="F:phosphorelay sensor kinase activity"/>
    <property type="evidence" value="ECO:0007669"/>
    <property type="project" value="InterPro"/>
</dbReference>
<feature type="transmembrane region" description="Helical" evidence="1">
    <location>
        <begin position="33"/>
        <end position="52"/>
    </location>
</feature>
<keyword evidence="1" id="KW-0812">Transmembrane</keyword>
<dbReference type="EMBL" id="SNYM01000004">
    <property type="protein sequence ID" value="TDQ49521.1"/>
    <property type="molecule type" value="Genomic_DNA"/>
</dbReference>
<sequence>MIPASERTRRRSWPLSMRTPAAGFLPDFCNVRMVFLVVLATELMALILALAQPIQSGLWAYLGQTSLFMQWITLLCTAVLCRLRNVLAKRPVWQAALVSYAIILLVTWLFSVLAYSVGMVPIVLPMQPTDFYLRNLAIAGIVGAVVLRYFYLQQQYRHRLYLEAEARNEALQARIQPHFLFNSMNIIASLTRSNPRLAEQVVENLSDLFRASLAKADKRVSLKEELELCQRYLDIEQLRLGARLNVDMRVDESLYDVQLPLLLIQPLVENAVYHGIQPRTEGGWVRIHAEDSGDQVRIVIRNPLPEQQSTAGHGLALDNIRERLAYWFGEKAALDTGQQGEEFVAELRLPKEPTT</sequence>
<proteinExistence type="predicted"/>
<keyword evidence="1" id="KW-0472">Membrane</keyword>
<keyword evidence="1" id="KW-1133">Transmembrane helix</keyword>
<dbReference type="PANTHER" id="PTHR34220">
    <property type="entry name" value="SENSOR HISTIDINE KINASE YPDA"/>
    <property type="match status" value="1"/>
</dbReference>
<feature type="transmembrane region" description="Helical" evidence="1">
    <location>
        <begin position="92"/>
        <end position="111"/>
    </location>
</feature>
<dbReference type="SUPFAM" id="SSF55874">
    <property type="entry name" value="ATPase domain of HSP90 chaperone/DNA topoisomerase II/histidine kinase"/>
    <property type="match status" value="1"/>
</dbReference>
<keyword evidence="3" id="KW-0418">Kinase</keyword>
<feature type="domain" description="Signal transduction histidine kinase internal region" evidence="2">
    <location>
        <begin position="167"/>
        <end position="244"/>
    </location>
</feature>
<dbReference type="InterPro" id="IPR010559">
    <property type="entry name" value="Sig_transdc_His_kin_internal"/>
</dbReference>
<dbReference type="Proteomes" id="UP000295375">
    <property type="component" value="Unassembled WGS sequence"/>
</dbReference>
<evidence type="ECO:0000313" key="4">
    <source>
        <dbReference type="Proteomes" id="UP000295375"/>
    </source>
</evidence>
<dbReference type="GO" id="GO:0016020">
    <property type="term" value="C:membrane"/>
    <property type="evidence" value="ECO:0007669"/>
    <property type="project" value="InterPro"/>
</dbReference>
<keyword evidence="4" id="KW-1185">Reference proteome</keyword>
<dbReference type="Pfam" id="PF06580">
    <property type="entry name" value="His_kinase"/>
    <property type="match status" value="1"/>
</dbReference>
<evidence type="ECO:0000259" key="2">
    <source>
        <dbReference type="Pfam" id="PF06580"/>
    </source>
</evidence>
<feature type="transmembrane region" description="Helical" evidence="1">
    <location>
        <begin position="58"/>
        <end position="80"/>
    </location>
</feature>
<feature type="transmembrane region" description="Helical" evidence="1">
    <location>
        <begin position="131"/>
        <end position="151"/>
    </location>
</feature>
<protein>
    <submittedName>
        <fullName evidence="3">Two-component system sensor histidine kinase AlgZ</fullName>
    </submittedName>
</protein>
<organism evidence="3 4">
    <name type="scientific">Permianibacter aggregans</name>
    <dbReference type="NCBI Taxonomy" id="1510150"/>
    <lineage>
        <taxon>Bacteria</taxon>
        <taxon>Pseudomonadati</taxon>
        <taxon>Pseudomonadota</taxon>
        <taxon>Gammaproteobacteria</taxon>
        <taxon>Pseudomonadales</taxon>
        <taxon>Pseudomonadaceae</taxon>
        <taxon>Permianibacter</taxon>
    </lineage>
</organism>
<dbReference type="Gene3D" id="3.30.565.10">
    <property type="entry name" value="Histidine kinase-like ATPase, C-terminal domain"/>
    <property type="match status" value="1"/>
</dbReference>
<dbReference type="InterPro" id="IPR036890">
    <property type="entry name" value="HATPase_C_sf"/>
</dbReference>
<dbReference type="PANTHER" id="PTHR34220:SF7">
    <property type="entry name" value="SENSOR HISTIDINE KINASE YPDA"/>
    <property type="match status" value="1"/>
</dbReference>
<reference evidence="3 4" key="1">
    <citation type="submission" date="2019-03" db="EMBL/GenBank/DDBJ databases">
        <title>Genomic Encyclopedia of Type Strains, Phase IV (KMG-IV): sequencing the most valuable type-strain genomes for metagenomic binning, comparative biology and taxonomic classification.</title>
        <authorList>
            <person name="Goeker M."/>
        </authorList>
    </citation>
    <scope>NUCLEOTIDE SEQUENCE [LARGE SCALE GENOMIC DNA]</scope>
    <source>
        <strain evidence="3 4">DSM 103792</strain>
    </source>
</reference>
<evidence type="ECO:0000256" key="1">
    <source>
        <dbReference type="SAM" id="Phobius"/>
    </source>
</evidence>
<name>A0A4R6UR50_9GAMM</name>
<accession>A0A4R6UR50</accession>
<keyword evidence="3" id="KW-0808">Transferase</keyword>
<dbReference type="AlphaFoldDB" id="A0A4R6UR50"/>
<dbReference type="InterPro" id="IPR050640">
    <property type="entry name" value="Bact_2-comp_sensor_kinase"/>
</dbReference>
<gene>
    <name evidence="3" type="ORF">EV696_104227</name>
</gene>
<comment type="caution">
    <text evidence="3">The sequence shown here is derived from an EMBL/GenBank/DDBJ whole genome shotgun (WGS) entry which is preliminary data.</text>
</comment>